<dbReference type="FunFam" id="1.20.1020.10:FF:000004">
    <property type="entry name" value="BTB/POZ and TAZ domain-containing protein 2"/>
    <property type="match status" value="1"/>
</dbReference>
<dbReference type="Pfam" id="PF00651">
    <property type="entry name" value="BTB"/>
    <property type="match status" value="1"/>
</dbReference>
<dbReference type="Gene3D" id="3.30.710.10">
    <property type="entry name" value="Potassium Channel Kv1.1, Chain A"/>
    <property type="match status" value="1"/>
</dbReference>
<dbReference type="GO" id="GO:0009751">
    <property type="term" value="P:response to salicylic acid"/>
    <property type="evidence" value="ECO:0007669"/>
    <property type="project" value="UniProtKB-ARBA"/>
</dbReference>
<dbReference type="PANTHER" id="PTHR46287">
    <property type="entry name" value="BTB/POZ AND TAZ DOMAIN-CONTAINING PROTEIN 3-RELATED"/>
    <property type="match status" value="1"/>
</dbReference>
<dbReference type="SUPFAM" id="SSF57933">
    <property type="entry name" value="TAZ domain"/>
    <property type="match status" value="1"/>
</dbReference>
<dbReference type="GO" id="GO:0008270">
    <property type="term" value="F:zinc ion binding"/>
    <property type="evidence" value="ECO:0007669"/>
    <property type="project" value="UniProtKB-KW"/>
</dbReference>
<keyword evidence="2" id="KW-0479">Metal-binding</keyword>
<gene>
    <name evidence="7" type="ORF">QYE76_019048</name>
    <name evidence="8" type="ORF">QYE76_023457</name>
</gene>
<comment type="pathway">
    <text evidence="1">Protein modification; protein ubiquitination.</text>
</comment>
<dbReference type="GO" id="GO:0009725">
    <property type="term" value="P:response to hormone"/>
    <property type="evidence" value="ECO:0007669"/>
    <property type="project" value="UniProtKB-ARBA"/>
</dbReference>
<sequence length="337" mass="36790">MASSVDFESLRPSPADVRVVTSDGSTIAAHSSVLASASPVLERMIEVSARIRILGASPDAVAAFLRFLYSPREATAGEWGEAAMAAHGAALLALAHAHRVPWLKRRAEEDVAASLTADRAVDALKLARLCDAPRLYLWCVRLAGKDLAAVELSEGWRFAGRHDAALQVDLLRLLHDADQRKKRWERERASQDVYRQLSDAMASLDRAFTEASPCDDDGSGACTARQGIVQLVRHLAGCGNKGGGGGGCPHCKRIFQLLRLHSSVCDRTEPCRVPLCSNLKTKMQAEKVDKTWRLLVKKVARAGVMATLDNREVPEIVKRSWAKYNSGGSRSRAARFR</sequence>
<keyword evidence="9" id="KW-1185">Reference proteome</keyword>
<evidence type="ECO:0000313" key="7">
    <source>
        <dbReference type="EMBL" id="KAK1602205.1"/>
    </source>
</evidence>
<proteinExistence type="predicted"/>
<evidence type="ECO:0000256" key="5">
    <source>
        <dbReference type="ARBA" id="ARBA00022833"/>
    </source>
</evidence>
<feature type="domain" description="BTB" evidence="6">
    <location>
        <begin position="15"/>
        <end position="70"/>
    </location>
</feature>
<dbReference type="GO" id="GO:0005516">
    <property type="term" value="F:calmodulin binding"/>
    <property type="evidence" value="ECO:0007669"/>
    <property type="project" value="UniProtKB-ARBA"/>
</dbReference>
<evidence type="ECO:0000256" key="1">
    <source>
        <dbReference type="ARBA" id="ARBA00004906"/>
    </source>
</evidence>
<dbReference type="AlphaFoldDB" id="A0AAD8QGF1"/>
<dbReference type="PANTHER" id="PTHR46287:SF5">
    <property type="entry name" value="OS02G0596700 PROTEIN"/>
    <property type="match status" value="1"/>
</dbReference>
<dbReference type="SMART" id="SM00225">
    <property type="entry name" value="BTB"/>
    <property type="match status" value="1"/>
</dbReference>
<dbReference type="InterPro" id="IPR000197">
    <property type="entry name" value="Znf_TAZ"/>
</dbReference>
<dbReference type="InterPro" id="IPR011333">
    <property type="entry name" value="SKP1/BTB/POZ_sf"/>
</dbReference>
<evidence type="ECO:0000256" key="2">
    <source>
        <dbReference type="ARBA" id="ARBA00022723"/>
    </source>
</evidence>
<organism evidence="7 9">
    <name type="scientific">Lolium multiflorum</name>
    <name type="common">Italian ryegrass</name>
    <name type="synonym">Lolium perenne subsp. multiflorum</name>
    <dbReference type="NCBI Taxonomy" id="4521"/>
    <lineage>
        <taxon>Eukaryota</taxon>
        <taxon>Viridiplantae</taxon>
        <taxon>Streptophyta</taxon>
        <taxon>Embryophyta</taxon>
        <taxon>Tracheophyta</taxon>
        <taxon>Spermatophyta</taxon>
        <taxon>Magnoliopsida</taxon>
        <taxon>Liliopsida</taxon>
        <taxon>Poales</taxon>
        <taxon>Poaceae</taxon>
        <taxon>BOP clade</taxon>
        <taxon>Pooideae</taxon>
        <taxon>Poodae</taxon>
        <taxon>Poeae</taxon>
        <taxon>Poeae Chloroplast Group 2 (Poeae type)</taxon>
        <taxon>Loliodinae</taxon>
        <taxon>Loliinae</taxon>
        <taxon>Lolium</taxon>
    </lineage>
</organism>
<name>A0AAD8QGF1_LOLMU</name>
<dbReference type="SMART" id="SM00551">
    <property type="entry name" value="ZnF_TAZ"/>
    <property type="match status" value="1"/>
</dbReference>
<evidence type="ECO:0000259" key="6">
    <source>
        <dbReference type="PROSITE" id="PS50097"/>
    </source>
</evidence>
<evidence type="ECO:0000256" key="3">
    <source>
        <dbReference type="ARBA" id="ARBA00022771"/>
    </source>
</evidence>
<evidence type="ECO:0000313" key="8">
    <source>
        <dbReference type="EMBL" id="KAK1617940.1"/>
    </source>
</evidence>
<dbReference type="EMBL" id="JAUUTY010000301">
    <property type="protein sequence ID" value="KAK1602205.1"/>
    <property type="molecule type" value="Genomic_DNA"/>
</dbReference>
<dbReference type="GO" id="GO:0005634">
    <property type="term" value="C:nucleus"/>
    <property type="evidence" value="ECO:0007669"/>
    <property type="project" value="TreeGrafter"/>
</dbReference>
<dbReference type="GO" id="GO:0006355">
    <property type="term" value="P:regulation of DNA-templated transcription"/>
    <property type="evidence" value="ECO:0007669"/>
    <property type="project" value="UniProtKB-ARBA"/>
</dbReference>
<dbReference type="SUPFAM" id="SSF54695">
    <property type="entry name" value="POZ domain"/>
    <property type="match status" value="1"/>
</dbReference>
<dbReference type="FunFam" id="1.25.40.420:FF:000012">
    <property type="entry name" value="BTB/POZ and TAZ domain-containing protein 2"/>
    <property type="match status" value="1"/>
</dbReference>
<dbReference type="InterPro" id="IPR035898">
    <property type="entry name" value="TAZ_dom_sf"/>
</dbReference>
<dbReference type="PROSITE" id="PS50097">
    <property type="entry name" value="BTB"/>
    <property type="match status" value="1"/>
</dbReference>
<keyword evidence="4" id="KW-0833">Ubl conjugation pathway</keyword>
<keyword evidence="5" id="KW-0862">Zinc</keyword>
<reference evidence="7" key="1">
    <citation type="submission" date="2023-07" db="EMBL/GenBank/DDBJ databases">
        <title>A chromosome-level genome assembly of Lolium multiflorum.</title>
        <authorList>
            <person name="Chen Y."/>
            <person name="Copetti D."/>
            <person name="Kolliker R."/>
            <person name="Studer B."/>
        </authorList>
    </citation>
    <scope>NUCLEOTIDE SEQUENCE</scope>
    <source>
        <strain evidence="7">02402/16</strain>
        <tissue evidence="7">Leaf</tissue>
    </source>
</reference>
<dbReference type="GO" id="GO:0042542">
    <property type="term" value="P:response to hydrogen peroxide"/>
    <property type="evidence" value="ECO:0007669"/>
    <property type="project" value="UniProtKB-ARBA"/>
</dbReference>
<comment type="caution">
    <text evidence="7">The sequence shown here is derived from an EMBL/GenBank/DDBJ whole genome shotgun (WGS) entry which is preliminary data.</text>
</comment>
<dbReference type="EMBL" id="JAUUTY010000006">
    <property type="protein sequence ID" value="KAK1617940.1"/>
    <property type="molecule type" value="Genomic_DNA"/>
</dbReference>
<dbReference type="Gene3D" id="1.20.1020.10">
    <property type="entry name" value="TAZ domain"/>
    <property type="match status" value="1"/>
</dbReference>
<protein>
    <recommendedName>
        <fullName evidence="6">BTB domain-containing protein</fullName>
    </recommendedName>
</protein>
<evidence type="ECO:0000313" key="9">
    <source>
        <dbReference type="Proteomes" id="UP001231189"/>
    </source>
</evidence>
<dbReference type="Proteomes" id="UP001231189">
    <property type="component" value="Unassembled WGS sequence"/>
</dbReference>
<dbReference type="InterPro" id="IPR044513">
    <property type="entry name" value="BT1/2/3/4/5"/>
</dbReference>
<evidence type="ECO:0000256" key="4">
    <source>
        <dbReference type="ARBA" id="ARBA00022786"/>
    </source>
</evidence>
<dbReference type="Pfam" id="PF02135">
    <property type="entry name" value="zf-TAZ"/>
    <property type="match status" value="1"/>
</dbReference>
<keyword evidence="3" id="KW-0863">Zinc-finger</keyword>
<dbReference type="InterPro" id="IPR000210">
    <property type="entry name" value="BTB/POZ_dom"/>
</dbReference>
<accession>A0AAD8QGF1</accession>